<evidence type="ECO:0000313" key="4">
    <source>
        <dbReference type="Proteomes" id="UP000479710"/>
    </source>
</evidence>
<feature type="region of interest" description="Disordered" evidence="1">
    <location>
        <begin position="127"/>
        <end position="161"/>
    </location>
</feature>
<proteinExistence type="predicted"/>
<organism evidence="3 4">
    <name type="scientific">Oryza meyeriana var. granulata</name>
    <dbReference type="NCBI Taxonomy" id="110450"/>
    <lineage>
        <taxon>Eukaryota</taxon>
        <taxon>Viridiplantae</taxon>
        <taxon>Streptophyta</taxon>
        <taxon>Embryophyta</taxon>
        <taxon>Tracheophyta</taxon>
        <taxon>Spermatophyta</taxon>
        <taxon>Magnoliopsida</taxon>
        <taxon>Liliopsida</taxon>
        <taxon>Poales</taxon>
        <taxon>Poaceae</taxon>
        <taxon>BOP clade</taxon>
        <taxon>Oryzoideae</taxon>
        <taxon>Oryzeae</taxon>
        <taxon>Oryzinae</taxon>
        <taxon>Oryza</taxon>
        <taxon>Oryza meyeriana</taxon>
    </lineage>
</organism>
<dbReference type="Pfam" id="PF14555">
    <property type="entry name" value="UBA_4"/>
    <property type="match status" value="1"/>
</dbReference>
<keyword evidence="4" id="KW-1185">Reference proteome</keyword>
<name>A0A6G1D946_9ORYZ</name>
<evidence type="ECO:0000313" key="3">
    <source>
        <dbReference type="EMBL" id="KAF0909275.1"/>
    </source>
</evidence>
<dbReference type="GO" id="GO:0043161">
    <property type="term" value="P:proteasome-mediated ubiquitin-dependent protein catabolic process"/>
    <property type="evidence" value="ECO:0007669"/>
    <property type="project" value="TreeGrafter"/>
</dbReference>
<dbReference type="OrthoDB" id="270602at2759"/>
<dbReference type="InterPro" id="IPR029071">
    <property type="entry name" value="Ubiquitin-like_domsf"/>
</dbReference>
<feature type="compositionally biased region" description="Polar residues" evidence="1">
    <location>
        <begin position="134"/>
        <end position="148"/>
    </location>
</feature>
<protein>
    <recommendedName>
        <fullName evidence="2">UBX domain-containing protein</fullName>
    </recommendedName>
</protein>
<dbReference type="SUPFAM" id="SSF52833">
    <property type="entry name" value="Thioredoxin-like"/>
    <property type="match status" value="1"/>
</dbReference>
<reference evidence="3 4" key="1">
    <citation type="submission" date="2019-11" db="EMBL/GenBank/DDBJ databases">
        <title>Whole genome sequence of Oryza granulata.</title>
        <authorList>
            <person name="Li W."/>
        </authorList>
    </citation>
    <scope>NUCLEOTIDE SEQUENCE [LARGE SCALE GENOMIC DNA]</scope>
    <source>
        <strain evidence="4">cv. Menghai</strain>
        <tissue evidence="3">Leaf</tissue>
    </source>
</reference>
<accession>A0A6G1D946</accession>
<dbReference type="SUPFAM" id="SSF54236">
    <property type="entry name" value="Ubiquitin-like"/>
    <property type="match status" value="1"/>
</dbReference>
<dbReference type="Gene3D" id="3.10.20.90">
    <property type="entry name" value="Phosphatidylinositol 3-kinase Catalytic Subunit, Chain A, domain 1"/>
    <property type="match status" value="1"/>
</dbReference>
<dbReference type="PROSITE" id="PS50033">
    <property type="entry name" value="UBX"/>
    <property type="match status" value="1"/>
</dbReference>
<evidence type="ECO:0000256" key="1">
    <source>
        <dbReference type="SAM" id="MobiDB-lite"/>
    </source>
</evidence>
<dbReference type="InterPro" id="IPR001012">
    <property type="entry name" value="UBX_dom"/>
</dbReference>
<dbReference type="InterPro" id="IPR050730">
    <property type="entry name" value="UBX_domain-protein"/>
</dbReference>
<dbReference type="GO" id="GO:0043130">
    <property type="term" value="F:ubiquitin binding"/>
    <property type="evidence" value="ECO:0007669"/>
    <property type="project" value="TreeGrafter"/>
</dbReference>
<dbReference type="GO" id="GO:0005634">
    <property type="term" value="C:nucleus"/>
    <property type="evidence" value="ECO:0007669"/>
    <property type="project" value="TreeGrafter"/>
</dbReference>
<sequence length="246" mass="27070">MEGDARVIEFMHVTLCYDVAVATRHLASCGWQLDRATTLAELFRAPCELTYKGGFHDAKVHAARLSRWLVVNVQAGGEFVSHLDRAKLPAVLFVDPVTGQLMKRLHHVTDASDLLVAADKFTERKPAMPIRANRTIQPPTRPSPNHQEQPAPANAEQEKPTAAVAAASRGGMVCKLRVRLPDGQVVIKEFDSKCGVHALFAYCWSAVGVEQPFRVMAGAKEEVREDKDVCFEQLGLNMSTVSVLLD</sequence>
<dbReference type="Proteomes" id="UP000479710">
    <property type="component" value="Unassembled WGS sequence"/>
</dbReference>
<dbReference type="EMBL" id="SPHZ02000007">
    <property type="protein sequence ID" value="KAF0909275.1"/>
    <property type="molecule type" value="Genomic_DNA"/>
</dbReference>
<feature type="domain" description="UBX" evidence="2">
    <location>
        <begin position="169"/>
        <end position="244"/>
    </location>
</feature>
<dbReference type="AlphaFoldDB" id="A0A6G1D946"/>
<dbReference type="PANTHER" id="PTHR23322:SF70">
    <property type="entry name" value="UBX DOMAIN-CONTAINING PROTEIN"/>
    <property type="match status" value="1"/>
</dbReference>
<evidence type="ECO:0000259" key="2">
    <source>
        <dbReference type="PROSITE" id="PS50033"/>
    </source>
</evidence>
<dbReference type="InterPro" id="IPR036249">
    <property type="entry name" value="Thioredoxin-like_sf"/>
</dbReference>
<dbReference type="PANTHER" id="PTHR23322">
    <property type="entry name" value="FAS-ASSOCIATED PROTEIN"/>
    <property type="match status" value="1"/>
</dbReference>
<gene>
    <name evidence="3" type="ORF">E2562_033590</name>
</gene>
<comment type="caution">
    <text evidence="3">The sequence shown here is derived from an EMBL/GenBank/DDBJ whole genome shotgun (WGS) entry which is preliminary data.</text>
</comment>